<comment type="caution">
    <text evidence="6">The sequence shown here is derived from an EMBL/GenBank/DDBJ whole genome shotgun (WGS) entry which is preliminary data.</text>
</comment>
<keyword evidence="2 4" id="KW-0863">Zinc-finger</keyword>
<protein>
    <recommendedName>
        <fullName evidence="5">MYND-type domain-containing protein</fullName>
    </recommendedName>
</protein>
<dbReference type="AlphaFoldDB" id="A0ABD2VR62"/>
<keyword evidence="7" id="KW-1185">Reference proteome</keyword>
<keyword evidence="3" id="KW-0862">Zinc</keyword>
<organism evidence="6 7">
    <name type="scientific">Trichogramma kaykai</name>
    <dbReference type="NCBI Taxonomy" id="54128"/>
    <lineage>
        <taxon>Eukaryota</taxon>
        <taxon>Metazoa</taxon>
        <taxon>Ecdysozoa</taxon>
        <taxon>Arthropoda</taxon>
        <taxon>Hexapoda</taxon>
        <taxon>Insecta</taxon>
        <taxon>Pterygota</taxon>
        <taxon>Neoptera</taxon>
        <taxon>Endopterygota</taxon>
        <taxon>Hymenoptera</taxon>
        <taxon>Apocrita</taxon>
        <taxon>Proctotrupomorpha</taxon>
        <taxon>Chalcidoidea</taxon>
        <taxon>Trichogrammatidae</taxon>
        <taxon>Trichogramma</taxon>
    </lineage>
</organism>
<evidence type="ECO:0000256" key="4">
    <source>
        <dbReference type="PROSITE-ProRule" id="PRU00134"/>
    </source>
</evidence>
<dbReference type="Proteomes" id="UP001627154">
    <property type="component" value="Unassembled WGS sequence"/>
</dbReference>
<evidence type="ECO:0000256" key="3">
    <source>
        <dbReference type="ARBA" id="ARBA00022833"/>
    </source>
</evidence>
<name>A0ABD2VR62_9HYME</name>
<evidence type="ECO:0000256" key="2">
    <source>
        <dbReference type="ARBA" id="ARBA00022771"/>
    </source>
</evidence>
<dbReference type="GO" id="GO:0008270">
    <property type="term" value="F:zinc ion binding"/>
    <property type="evidence" value="ECO:0007669"/>
    <property type="project" value="UniProtKB-KW"/>
</dbReference>
<evidence type="ECO:0000259" key="5">
    <source>
        <dbReference type="PROSITE" id="PS50865"/>
    </source>
</evidence>
<dbReference type="SUPFAM" id="SSF144232">
    <property type="entry name" value="HIT/MYND zinc finger-like"/>
    <property type="match status" value="1"/>
</dbReference>
<dbReference type="EMBL" id="JBJJXI010000199">
    <property type="protein sequence ID" value="KAL3383353.1"/>
    <property type="molecule type" value="Genomic_DNA"/>
</dbReference>
<accession>A0ABD2VR62</accession>
<dbReference type="InterPro" id="IPR052298">
    <property type="entry name" value="ZMYND10"/>
</dbReference>
<reference evidence="6 7" key="1">
    <citation type="journal article" date="2024" name="bioRxiv">
        <title>A reference genome for Trichogramma kaykai: A tiny desert-dwelling parasitoid wasp with competing sex-ratio distorters.</title>
        <authorList>
            <person name="Culotta J."/>
            <person name="Lindsey A.R."/>
        </authorList>
    </citation>
    <scope>NUCLEOTIDE SEQUENCE [LARGE SCALE GENOMIC DNA]</scope>
    <source>
        <strain evidence="6 7">KSX58</strain>
    </source>
</reference>
<dbReference type="PANTHER" id="PTHR13244">
    <property type="entry name" value="ZINC FINGER MYND DOMAIN CONTAINING PROTEIN 10"/>
    <property type="match status" value="1"/>
</dbReference>
<feature type="domain" description="MYND-type" evidence="5">
    <location>
        <begin position="385"/>
        <end position="423"/>
    </location>
</feature>
<dbReference type="Gene3D" id="6.10.140.2220">
    <property type="match status" value="1"/>
</dbReference>
<dbReference type="PANTHER" id="PTHR13244:SF7">
    <property type="entry name" value="ZINC FINGER MYND DOMAIN-CONTAINING PROTEIN 10"/>
    <property type="match status" value="1"/>
</dbReference>
<proteinExistence type="predicted"/>
<gene>
    <name evidence="6" type="ORF">TKK_020721</name>
</gene>
<sequence>MSENIENILPSWEAEAFIQNLQPIELDDVGTKRWFEHHKKLMLLNQQSVFEVNSLREENIKEWFVSFNKIPVLVVEAIQIMIWKQKVFPIMIDLHKEPANTFILFSVFYHEDTVVSLLENVMYHSDSVETMDESVIDLIDYAVNYLTKLLYSNKKKIKENPDSCLQELLEKKDQIEFSIGMRSISILRYLAEFADQLPLCALSRMLTTNDVPYLLSQLIEHQPWKVENEGTWKIYNGKWEDITDNDKDKICKMEGQAWFGLRELLLNPKCAPYYDITEFRMAQLIKLQKYLQDHVLDQLTPLIDLKRWLGYLNVSSQTPKAPKPINVEIIPEISTSIREKYNKRWKRLAEHQAKTLFTTDIEYVQSMAQILSDAYDFDKLDVIESKKCVCKKVAKHRCSRCKEASYCSRECQVKDWPKHKSLCESIIKSKAKFSNDSSLE</sequence>
<evidence type="ECO:0000313" key="7">
    <source>
        <dbReference type="Proteomes" id="UP001627154"/>
    </source>
</evidence>
<dbReference type="Pfam" id="PF01753">
    <property type="entry name" value="zf-MYND"/>
    <property type="match status" value="1"/>
</dbReference>
<evidence type="ECO:0000313" key="6">
    <source>
        <dbReference type="EMBL" id="KAL3383353.1"/>
    </source>
</evidence>
<dbReference type="PROSITE" id="PS50865">
    <property type="entry name" value="ZF_MYND_2"/>
    <property type="match status" value="1"/>
</dbReference>
<keyword evidence="1" id="KW-0479">Metal-binding</keyword>
<dbReference type="InterPro" id="IPR002893">
    <property type="entry name" value="Znf_MYND"/>
</dbReference>
<evidence type="ECO:0000256" key="1">
    <source>
        <dbReference type="ARBA" id="ARBA00022723"/>
    </source>
</evidence>